<proteinExistence type="predicted"/>
<keyword evidence="1" id="KW-0472">Membrane</keyword>
<organism evidence="2">
    <name type="scientific">Psilocybe cubensis</name>
    <name type="common">Psychedelic mushroom</name>
    <name type="synonym">Stropharia cubensis</name>
    <dbReference type="NCBI Taxonomy" id="181762"/>
    <lineage>
        <taxon>Eukaryota</taxon>
        <taxon>Fungi</taxon>
        <taxon>Dikarya</taxon>
        <taxon>Basidiomycota</taxon>
        <taxon>Agaricomycotina</taxon>
        <taxon>Agaricomycetes</taxon>
        <taxon>Agaricomycetidae</taxon>
        <taxon>Agaricales</taxon>
        <taxon>Agaricineae</taxon>
        <taxon>Strophariaceae</taxon>
        <taxon>Psilocybe</taxon>
    </lineage>
</organism>
<sequence length="265" mass="29486">MSDASIPQVYQDVETGGVTQVSDTEPQDVTRAPVNVSTKEGRGWILTLIRVLRLHSFVISLFTLFLLLSIRYILYHAPLQNHWGFGGPKRATTVLAAWMFAAVLLTFLAAAITVFKRKMSIWPHVVAILIDIVLASGIIASAVLFTHEYPSPSWCNSWLPNGQNKPPHHECWNWKDLTWLLMKMAFTLSIILSVILAALIVCHIIAICEGRRMSGVQLAYARSKSAFSHLGSFVPYTVKINISFERKPDVQVVSEAPLGQGPVHI</sequence>
<keyword evidence="1" id="KW-1133">Transmembrane helix</keyword>
<dbReference type="EMBL" id="JAFIQS010000001">
    <property type="protein sequence ID" value="KAG5173475.1"/>
    <property type="molecule type" value="Genomic_DNA"/>
</dbReference>
<keyword evidence="1" id="KW-0812">Transmembrane</keyword>
<feature type="transmembrane region" description="Helical" evidence="1">
    <location>
        <begin position="54"/>
        <end position="75"/>
    </location>
</feature>
<comment type="caution">
    <text evidence="2">The sequence shown here is derived from an EMBL/GenBank/DDBJ whole genome shotgun (WGS) entry which is preliminary data.</text>
</comment>
<reference evidence="2" key="1">
    <citation type="submission" date="2021-02" db="EMBL/GenBank/DDBJ databases">
        <title>Psilocybe cubensis genome.</title>
        <authorList>
            <person name="Mckernan K.J."/>
            <person name="Crawford S."/>
            <person name="Trippe A."/>
            <person name="Kane L.T."/>
            <person name="Mclaughlin S."/>
        </authorList>
    </citation>
    <scope>NUCLEOTIDE SEQUENCE [LARGE SCALE GENOMIC DNA]</scope>
    <source>
        <strain evidence="2">MGC-MH-2018</strain>
    </source>
</reference>
<protein>
    <submittedName>
        <fullName evidence="2">Uncharacterized protein</fullName>
    </submittedName>
</protein>
<feature type="transmembrane region" description="Helical" evidence="1">
    <location>
        <begin position="122"/>
        <end position="144"/>
    </location>
</feature>
<name>A0A8H7Y9C1_PSICU</name>
<accession>A0A8H7Y9C1</accession>
<evidence type="ECO:0000256" key="1">
    <source>
        <dbReference type="SAM" id="Phobius"/>
    </source>
</evidence>
<dbReference type="AlphaFoldDB" id="A0A8H7Y9C1"/>
<feature type="transmembrane region" description="Helical" evidence="1">
    <location>
        <begin position="95"/>
        <end position="115"/>
    </location>
</feature>
<feature type="transmembrane region" description="Helical" evidence="1">
    <location>
        <begin position="184"/>
        <end position="208"/>
    </location>
</feature>
<evidence type="ECO:0000313" key="2">
    <source>
        <dbReference type="EMBL" id="KAG5173475.1"/>
    </source>
</evidence>
<gene>
    <name evidence="2" type="ORF">JR316_000132</name>
</gene>